<sequence length="102" mass="11679">MDSLRNSAKTIKYFEWETSQPSGLGFPRLVPECQSTSLPQGLPESRKFRTGQQRVASWDNLQQLTHSWFSQVIKDILGKRKATPLHNSRQSEVCCESKQIIT</sequence>
<dbReference type="AlphaFoldDB" id="A0A8X6I717"/>
<comment type="caution">
    <text evidence="1">The sequence shown here is derived from an EMBL/GenBank/DDBJ whole genome shotgun (WGS) entry which is preliminary data.</text>
</comment>
<name>A0A8X6I717_9ARAC</name>
<accession>A0A8X6I717</accession>
<gene>
    <name evidence="1" type="ORF">TNIN_26341</name>
</gene>
<dbReference type="EMBL" id="BMAV01024389">
    <property type="protein sequence ID" value="GFS32809.1"/>
    <property type="molecule type" value="Genomic_DNA"/>
</dbReference>
<evidence type="ECO:0000313" key="2">
    <source>
        <dbReference type="Proteomes" id="UP000886998"/>
    </source>
</evidence>
<reference evidence="1" key="1">
    <citation type="submission" date="2020-08" db="EMBL/GenBank/DDBJ databases">
        <title>Multicomponent nature underlies the extraordinary mechanical properties of spider dragline silk.</title>
        <authorList>
            <person name="Kono N."/>
            <person name="Nakamura H."/>
            <person name="Mori M."/>
            <person name="Yoshida Y."/>
            <person name="Ohtoshi R."/>
            <person name="Malay A.D."/>
            <person name="Moran D.A.P."/>
            <person name="Tomita M."/>
            <person name="Numata K."/>
            <person name="Arakawa K."/>
        </authorList>
    </citation>
    <scope>NUCLEOTIDE SEQUENCE</scope>
</reference>
<keyword evidence="2" id="KW-1185">Reference proteome</keyword>
<protein>
    <submittedName>
        <fullName evidence="1">Uncharacterized protein</fullName>
    </submittedName>
</protein>
<evidence type="ECO:0000313" key="1">
    <source>
        <dbReference type="EMBL" id="GFS32809.1"/>
    </source>
</evidence>
<organism evidence="1 2">
    <name type="scientific">Trichonephila inaurata madagascariensis</name>
    <dbReference type="NCBI Taxonomy" id="2747483"/>
    <lineage>
        <taxon>Eukaryota</taxon>
        <taxon>Metazoa</taxon>
        <taxon>Ecdysozoa</taxon>
        <taxon>Arthropoda</taxon>
        <taxon>Chelicerata</taxon>
        <taxon>Arachnida</taxon>
        <taxon>Araneae</taxon>
        <taxon>Araneomorphae</taxon>
        <taxon>Entelegynae</taxon>
        <taxon>Araneoidea</taxon>
        <taxon>Nephilidae</taxon>
        <taxon>Trichonephila</taxon>
        <taxon>Trichonephila inaurata</taxon>
    </lineage>
</organism>
<proteinExistence type="predicted"/>
<dbReference type="Proteomes" id="UP000886998">
    <property type="component" value="Unassembled WGS sequence"/>
</dbReference>